<sequence length="29" mass="3288">MSTSNKMMIEDLKMMDNASGKSFRPLPLN</sequence>
<protein>
    <submittedName>
        <fullName evidence="2">Uncharacterized protein</fullName>
    </submittedName>
</protein>
<organism evidence="2">
    <name type="scientific">Waddlia chondrophila 2032/99</name>
    <dbReference type="NCBI Taxonomy" id="765953"/>
    <lineage>
        <taxon>Bacteria</taxon>
        <taxon>Pseudomonadati</taxon>
        <taxon>Chlamydiota</taxon>
        <taxon>Chlamydiia</taxon>
        <taxon>Parachlamydiales</taxon>
        <taxon>Waddliaceae</taxon>
        <taxon>Waddlia</taxon>
    </lineage>
</organism>
<dbReference type="AlphaFoldDB" id="F8LCK8"/>
<dbReference type="EMBL" id="FR872651">
    <property type="protein sequence ID" value="CCB91222.1"/>
    <property type="molecule type" value="Genomic_DNA"/>
</dbReference>
<evidence type="ECO:0000313" key="2">
    <source>
        <dbReference type="EMBL" id="CCB91222.1"/>
    </source>
</evidence>
<evidence type="ECO:0000256" key="1">
    <source>
        <dbReference type="SAM" id="MobiDB-lite"/>
    </source>
</evidence>
<accession>F8LCK8</accession>
<feature type="region of interest" description="Disordered" evidence="1">
    <location>
        <begin position="1"/>
        <end position="29"/>
    </location>
</feature>
<reference evidence="2" key="1">
    <citation type="submission" date="2011-05" db="EMBL/GenBank/DDBJ databases">
        <title>Unity in variety -- the pan-genome of the Chlamydiae.</title>
        <authorList>
            <person name="Collingro A."/>
            <person name="Tischler P."/>
            <person name="Weinmaier T."/>
            <person name="Penz T."/>
            <person name="Heinz E."/>
            <person name="Brunham R.C."/>
            <person name="Read T.D."/>
            <person name="Bavoil P.M."/>
            <person name="Sachse K."/>
            <person name="Kahane S."/>
            <person name="Friedman M.G."/>
            <person name="Rattei T."/>
            <person name="Myers G.S.A."/>
            <person name="Horn M."/>
        </authorList>
    </citation>
    <scope>NUCLEOTIDE SEQUENCE</scope>
    <source>
        <strain evidence="2">2032/99</strain>
    </source>
</reference>
<proteinExistence type="predicted"/>
<gene>
    <name evidence="2" type="ORF">WCH_BT11450</name>
</gene>
<name>F8LCK8_9BACT</name>